<feature type="compositionally biased region" description="Polar residues" evidence="15">
    <location>
        <begin position="1570"/>
        <end position="1586"/>
    </location>
</feature>
<comment type="similarity">
    <text evidence="2">Belongs to the dynein heavy chain family.</text>
</comment>
<feature type="compositionally biased region" description="Low complexity" evidence="15">
    <location>
        <begin position="4535"/>
        <end position="4551"/>
    </location>
</feature>
<dbReference type="Pfam" id="PF03028">
    <property type="entry name" value="Dynein_heavy"/>
    <property type="match status" value="1"/>
</dbReference>
<feature type="compositionally biased region" description="Acidic residues" evidence="15">
    <location>
        <begin position="5623"/>
        <end position="5640"/>
    </location>
</feature>
<dbReference type="InterPro" id="IPR042228">
    <property type="entry name" value="Dynein_linker_3"/>
</dbReference>
<dbReference type="InterPro" id="IPR041466">
    <property type="entry name" value="Dynein_AAA5_ext"/>
</dbReference>
<feature type="compositionally biased region" description="Acidic residues" evidence="15">
    <location>
        <begin position="4508"/>
        <end position="4521"/>
    </location>
</feature>
<protein>
    <submittedName>
        <fullName evidence="27">Dynein beta chain, flagellar outer arm-like isoform X1</fullName>
    </submittedName>
</protein>
<dbReference type="GO" id="GO:0005874">
    <property type="term" value="C:microtubule"/>
    <property type="evidence" value="ECO:0007669"/>
    <property type="project" value="UniProtKB-KW"/>
</dbReference>
<evidence type="ECO:0000256" key="15">
    <source>
        <dbReference type="SAM" id="MobiDB-lite"/>
    </source>
</evidence>
<dbReference type="InterPro" id="IPR027417">
    <property type="entry name" value="P-loop_NTPase"/>
</dbReference>
<evidence type="ECO:0000256" key="11">
    <source>
        <dbReference type="ARBA" id="ARBA00023175"/>
    </source>
</evidence>
<evidence type="ECO:0000256" key="7">
    <source>
        <dbReference type="ARBA" id="ARBA00022840"/>
    </source>
</evidence>
<feature type="domain" description="Dynein heavy chain region D6 P-loop" evidence="16">
    <location>
        <begin position="4894"/>
        <end position="4999"/>
    </location>
</feature>
<dbReference type="InterPro" id="IPR024317">
    <property type="entry name" value="Dynein_heavy_chain_D4_dom"/>
</dbReference>
<dbReference type="Gene3D" id="1.20.140.100">
    <property type="entry name" value="Dynein heavy chain, N-terminal domain 2"/>
    <property type="match status" value="1"/>
</dbReference>
<feature type="domain" description="Dynein heavy chain ATP-binding dynein motor region" evidence="22">
    <location>
        <begin position="4218"/>
        <end position="4422"/>
    </location>
</feature>
<feature type="region of interest" description="Disordered" evidence="15">
    <location>
        <begin position="4781"/>
        <end position="4811"/>
    </location>
</feature>
<feature type="region of interest" description="Disordered" evidence="15">
    <location>
        <begin position="1545"/>
        <end position="1592"/>
    </location>
</feature>
<dbReference type="Pfam" id="PF12781">
    <property type="entry name" value="AAA_9"/>
    <property type="match status" value="1"/>
</dbReference>
<evidence type="ECO:0000259" key="17">
    <source>
        <dbReference type="Pfam" id="PF08385"/>
    </source>
</evidence>
<accession>A0A8B8CX04</accession>
<dbReference type="InterPro" id="IPR004273">
    <property type="entry name" value="Dynein_heavy_D6_P-loop"/>
</dbReference>
<dbReference type="PANTHER" id="PTHR46961:SF21">
    <property type="entry name" value="LOW QUALITY PROTEIN: DYNEIN BETA CHAIN, FLAGELLAR OUTER ARM-LIKE"/>
    <property type="match status" value="1"/>
</dbReference>
<dbReference type="SUPFAM" id="SSF52540">
    <property type="entry name" value="P-loop containing nucleoside triphosphate hydrolases"/>
    <property type="match status" value="4"/>
</dbReference>
<dbReference type="OrthoDB" id="10251809at2759"/>
<evidence type="ECO:0000259" key="24">
    <source>
        <dbReference type="Pfam" id="PF17857"/>
    </source>
</evidence>
<dbReference type="GeneID" id="111122636"/>
<keyword evidence="13" id="KW-0966">Cell projection</keyword>
<evidence type="ECO:0000256" key="6">
    <source>
        <dbReference type="ARBA" id="ARBA00022741"/>
    </source>
</evidence>
<feature type="region of interest" description="Disordered" evidence="15">
    <location>
        <begin position="1070"/>
        <end position="1100"/>
    </location>
</feature>
<sequence length="6055" mass="685854">MDERLKWLEMRISSSLRPRNEELKNMFLNDENRLAFYEFINNEDVRKLFVYNKEKQIIASLIPPFDLKYKSIFFLKCNAGTKLTKENIGNEVFYIDCTNIPLEHLELVIREVYLPLMCTNQGKIATGGDKVMDILHRLMSVVEVSQGHVEGRIILSLPSIEVLAEAAATPNRRGAVLHVLETTVLAWIKQIKGVLKHDPIADLFHHYGPEPGPLDEVKMWERQLGRLHSILRQLESPVAKDILQNLDQAQSQYSSSFNHVRKDVNKAVSETNRTLRFLSTMQWLFEDLNSTLNPCHMLKLFKPLMQVLFLVWQHSVYYHQMDKFHNLLRLLSNEVVHRAIAMVGEDILREPLESYTKLKEALRVCAAFRGTYLDFKDKADDKNAQNIAENAERLASRPQGTLFLTKMYGPHAYTPRYGLRHGDGHSSSDSLNDDELWTDSPWPPRNAPCFDLLNSFMERCNDVLELVETTRHFRLLADAAEIGGAGSMSLDALVKEIHVKYTQAMKDFFAVVDNVLSIDGTQNFERAFFRFRTVVKSLEKRLAEILRLSYNHCPTVESQLRLLEVFEGVSGRELVQVHLKDKDLQLVKAFSAELQTVRSMFDETNISPPLHANMPPIASRLFWVRALQERIRRPMEKLKRVSPHSLEGDEGWQMKDAYQECIKVLEEYEKKITLDWQSNITSELTTKLKQPLLIAEEYDEEVDIRPQVVHANLDAELLLLMKEINYLCGEPFNIHLPPSAKELLRNTDAHDLRTTATRLETIVSKYNNIMRSITEFERPLFERKLSKIDILFEQGLQQYTWRMRESADFIEQAMSLVCVDVHQNLDIVQTNCHEIAGITISWSLGSLDVFTSRDQEKSYSMEELLGMQKHLEDDFENMVIPSGHKIHQLVDTSFEAVQISQASPAWQDYIDYVDAIVLDGLKQSTLTSLKSMLNNLVQANMSTEDDLIMPILTIRLELIDNRVAFRPPLDTHTSVISVQELVHQWLDSFLARGKLVKMLGPKGTYQDYIAADEEVKQLLLDINKLVDENGEECKKLIDIFGDYAFLWLQDVNLTFEEFLRGKLSPNPLRSPNRTFAGMVRQQATERSRTESRASSTSSLNSAGLLGTAERTFLTPKNQQEEVSSNIPSLDEFDSEIEIYRTARDEIQSLEDFHNVGWLRVDLQPIKQVLTTYAAKWMWTYTKYLSDQVTHMLEKHDMFLKRIEPEIEGITGEERDTASFMKMMRLFNEVSAQQLEMDGKFTAMHRTVLLLKKYGQKLPEKTQGLFSAAPGRWNNLKTKVSLAKQRLGPRIQEESVRITQDLEAFGERVMSLAKELENSDVYNRDCNISDAWVIIDGFSKRLTVLENEAQDLIELQGLLEASVVNFEILPQCRHELNNLKQVWETVRVIDEQQSEWKRHRWQKMNTKFLKEETNKQLDIVRGLPEDIFTWDVYMGLHESISTIQACLPLIDDLSNPAMRTRHWKKLVQVTKGGINIDSDSLKRMTLGELLGLGLQKHVDDVRAQVQRAVKDLSIEQSLKTYDEVWLSKIFELRPHTRIRTEIDVAPTNQDQQSESDHSQQHGQGGQLPAGSRSQARTGSRISNQSSHSKNKRSSIASLPASLLNLGEVIENDTGQILLLTHTDPIFGELEAHQVSLQAMHSNSLAGSFMDDVVKWQKRLQTIEAVLRTWLDVQELWIELEEVYSSTDVRTSLSHDANRFAVLNKDFRLLMRATEKNPNVLQRCTRKNILSIVEHMKHGLETCRRNLLHHLERRRQIFPRFYFLSMEDVLHIVCNGYDLNQVNLYINKLFENVGSITFEEVEEEERCKFLITGVTSCLGERLDFNQPVACEGQIETWLSSFVTSLKSSLQFQMATALGYEKPKPKRRTIRSAGSRKVSIPARASSSLSKQNKGDKAGSRASSRQRKEKEKEKDANASRASSVAEQLLSDSDKDPQKSWTLDHVAEVVYLATQVQMTEQISESLAALDSGNRDSLKNCLDKINSSIKATVVLLKGLEGDKEAKGRKEKTESELKSNKLGDDKEEFSESASVAGARSSYGGASMGQSRKGSMFDVGLESGRSPIPEEEGSLQDHQDSTGTGGENTQRSKTDKPDQKALVEPQTMEPIDTMNILNMPLPTIKTTQEEEAAKQEEPFDNIELKLMLFPSQIQKLTSLLALMAHLRDFMERMIEAENNDAFSTFQWNSQLRYYYNKDTKGVTVKCLDAEFDYGFEYIGSSQREVITPLTERVFVALCQSIKAHMGGMCVGAMPEDTGKFELVHELSRSLGYPLYRFNCTKTMNYEQLQDIFRGMAATGSWVCFDNYNHLAPAVLSVFAQLMSAVMEALKAGKAAVHLQSDDIQLNPSGACFALLDSALKVQPGNPDKLLLYPSVTAALPDYIMTQFRTVTIVQPDLYLTLEVMLCSQGFIHGRELAKKTMMVYEMCRKLLGTTQFISEEMTQGCDIATSNGGWSIKTLKGVVSEAGAYLEKNMSDVLDIAEMSPIKEEEEEEEKDEEDLQEDGEKHEEEGTEKAKKDKAPAAAPGDDISSEMKLRAEEKSLVMAIRDTFLPRMQGRDASIFCTLITDIWPHVDLPMLFGGESPLSKPPQSRISSRARTAKSDNSARSLKDPIFHWRDSINLNTPVVPLAHGAGSRFMVDGQRQVLEDMHDAIAVATGDLGLLPGVAFQGRVAQLAQLNAAHQTIFVVGPAGCGKSECIKTFGFSERERGKTIAVQTLFTKAVESEELMGYFHTKNGDWKDGLLTSLLRKLCIQPASTNYDLQTTQKMKVIQLDGEVDPGQMELLSAVLNNDGAVVLGNNERIIIPETVRFIWEMENVEKMSPAVLANVGILMMTSQDVGWKMMLVQWLEKCDEADKELMTGFCDIYIEKTIEYLSKCCQPHMFGNNDTKGCPRYTRVINHSVENMVGTFTTLLDALISRCRELSDVELERYFNFAAVWAFGGTLEAECRESFSNWWKEQFEQHIDYPEEGTVFDYSVGSVDAVDQGTHEFVRWTDILPSYSSSAAMGIPPEAFVHTVPAEQMTFLLSTLTDYRKSVMLVGENGCGKTAIINDKIRTAYSGEVAEVLSLTIQANRFTNARLLYDRLDERLEWKHGQTYVPKGNKRLLCLVDDINLSQVDMSGQQTAVELVREHIDDGGFYNQDTHAWRYVNSVTYCTTVNPNTTANVPKLSQRFMRHFAVFGVPYPDLADQQSIFSILLQTHFIAPETSSTQAGHHLHDEKNLVIIKRQEEAMRSLLNLIVKVTVELQDRLRAMYLMTSQRCHYLFTMRDLSVLFRNLCLSLRPGCTKKNLMLLWQHECTWVYSHRMVSEVDVRRYRQAFVTAVKKEFTNDEEVTQMLRVRQPYFSNLIEQDSGVVTAGMIDTRHSSNISEEDAKTDLYKPVFRFEEVKELMSKGVEEYNKIHPRIKLALYKRDHATVVEQVCRLARTIASPHETSHSVLVAEGCPGRATIIVKLAAHLCGYTVHQINPTSMGSSTEYKMDQFKADLVQGYTRAGSRGEKVLLLLHEEELLEEDFIVFLQEFIMGGSISHLFTYEEQTTIINSIRTEVTQAGLTYTRDVAWNFFLRTVRSNFRVCFIMNEGKEAFQRRCREFPSFAKNINFLWFPHWSKTQLVEHAQYHFKDLDWMSPIQKENISHMLASMHLVLRQQDGQEKDAGEYCHITNTSYEKFVERYISLATAKNSEVKTDHDSVTKSLNHIKRENEVALKLKKLLEHEMIVLEERKQGTIKILSQIGKDTAITEQQIKVVKAQLDRISRLKKLLPEYQVAHERAVYKAIAIVADTKKVIQNMDIEKLSELRGMNKPILDIEDLMTAIIMILKSPSADLTWQKGAKRQMANLERFIEELLSFDDNQLPEATLLLVEPYLKKPSFDPEAMERKTSNSACGALCKWVIGVVRYHRMMISKVKPLHQKVEETTTSVDEAEHKMATLENKRKSHEVRLNDLARGFEEATIDKNQQEEKTKTMKRKLESAAQLRKILKGERQRCQQIYDSHERREVAIPGGCAMAAAFATYLGPYHHNFRRVMLTIHWPNCLRERGIPLVIDSIDGLKGRVIDWSIDFLKTASGASQVYDIDYTSALLGQNVDQDESNATQPQEEEEEVVMDNSEENKEQEAEDKDGGEEEEKEEGEEKGDKEKSEKEEKKEDTELTAEEKEMEESERGQEKSLGKIPEQEEGLEEDGESEVTQSTTPMITSLQYNKYVLSLIKLLVGERTLNDWVRKDFGPRQIENAAMLCSSWQRPPMMIDPNGEGAIWLGKLNKLMNAKKLVSLDMETRWSDPHVLITLEKGIMRGKPILLTNCDENIDNVITPLIHHRNTAEENDKYEEARMIKFCGRRVLCQPDFRFYLSTPLSKPRFNPEVASTTTLINFGVSHDTLTEDLLTRAFARMRPELYQERCKTLKNLQLQKDTLLYLSEIVKSHVLSNQAGILGSPKALKYITDMTNAKMELANRLNDTQALLLHLNDLKDDLFPLARRAAMLYAIIRSLQSVHNEYQFPLHYFIELFDEAVGGELPPEFLNADEDEGGYEDGDESSAGGAMQKKRRGSAASSQGSKASATAGTGDKQTLKSEKEDGEKDEYGDDFEEDKTEEKTKEKDKNLEPPPETQLADQDYTDLLTIWKKQGDSASTAAAQKLLEGSESDELPPLEIPETVPLPTEGVKYESLSANQIKQVMDKLTGLVYRRIREALYEEDILLFATLLCLNIESEGTENFSNEEMSLLLQGNPGLGMQLTLNDFDCKDPPPKWIPQEKWEDILALSVLPGPLDSLCVHLAQNSESWKAWYKSDYPEREPLPLSSSAGEEENRPASGGSKNSHGNGMKTPDLGPLSDFHQLLLLRMLRQDRLPAALVRYVNKHLTINLPEQSKFNLTDVLQDAKRHLGVLLLLPPSVSESRQHPSNRLRLTKPPVQVLKKMAEAIGAQVEIVRVGDGCEILVDEAIDSADKNDGWVIIQDLHLAPPKFFNNLKKHLIRVSRSRSNAQDDKQKGNRFCVWITSEPCPMIPSFLLQNLHKIAWNHITEDVVNSGPQKEESKDTEAANQAPKAPLAMVYRSPGTYLHSAIVSTLKQVPVELLDKVSTEPQMVRTIAFGLGVIQGMLMARQLFGAQGLNQWYPFNQVQMEQALLALTGKMLKSDEQQAPKVDTMAEIFAKAESPWPTNVTARSEPPNKLVLSGFVHQLVYQNCVLTYSDMDYVEACVKNVLNSLYQDSTGSLVLGSVAIPTPPANVDPVDFGQWYEENVDEEFTLGALQLHTSVERETIDSEATDFIRNLDMMFETQTMEAGDLVRPQQDTVTIMRLRSSLDMCSEELPILLELGQVGELIKHDYNFPYHVPSLMSLATTSSSQMPETIGYCLLQECLWMNNSLCHMRQQIHDLQGCLLAGPEAIPKELLPTACSLQEEHVPVSWIHPNCQPSTHSLVSWLEDLKKRHNQLHNWVKHSMVPVFKNGTLENPTIAAGRLGKVWLGGLVNPQALLVAIRQEKAIIAQCSMSEISFECIVMDNINTEEYDLDEGGMFVSDLHLQAAAWDYENDCLRDSVSALYNIPYIYMKPVLTAEQADKINKQTIYSCPIFMNKSRQVQTTSVNLNCPVPVEKWRMARVALILDPGLPEDGVKKSRSYMMLMKAPMMPMQEEESIRSDEEEEELIELEQGEEVENSEQSQMSYRPMSPKAPPLPPGLALQKESPMVPDQGSSSSKQAVGKQASVKGSKESVYSQGKSEGKRESCGATPTKASEKSAQQSPTPAKPSSRPPTRTSVTSNKSKEKERTVPQEEAKGEGGTSRPRSEHEDPVTQVEIEHSEDEVGGDTERKTQQASDRSSEENQNQNASTMKKSESNSNLKKGSSTQSLLKKVESTKSLNKGESTSSLHKGESTKSLNKGESTKSLNKAESTKSLNKAESTKSLNKAESTKSLKKGESTKSLQKGESTKSLNKQSSTSKESLKKAPSSDNLKTTRSKASSEEQPTETMQKTKSKESLKKSSSGEDEKETAEPQVSQRESEKTRSSPPPTNRSVAEKQDSETQKEAEAVTETSQKQEEEENVAENKQTETSKEQEPVKQEETTHAKNDADNDML</sequence>
<name>A0A8B8CX04_CRAVI</name>
<evidence type="ECO:0000313" key="27">
    <source>
        <dbReference type="RefSeq" id="XP_022320170.1"/>
    </source>
</evidence>
<dbReference type="PANTHER" id="PTHR46961">
    <property type="entry name" value="DYNEIN HEAVY CHAIN 1, AXONEMAL-LIKE PROTEIN"/>
    <property type="match status" value="1"/>
</dbReference>
<dbReference type="Gene3D" id="3.20.180.20">
    <property type="entry name" value="Dynein heavy chain, N-terminal domain 2"/>
    <property type="match status" value="1"/>
</dbReference>
<feature type="compositionally biased region" description="Polar residues" evidence="15">
    <location>
        <begin position="5838"/>
        <end position="5889"/>
    </location>
</feature>
<reference evidence="27" key="1">
    <citation type="submission" date="2025-08" db="UniProtKB">
        <authorList>
            <consortium name="RefSeq"/>
        </authorList>
    </citation>
    <scope>IDENTIFICATION</scope>
    <source>
        <tissue evidence="27">Whole sample</tissue>
    </source>
</reference>
<evidence type="ECO:0000259" key="20">
    <source>
        <dbReference type="Pfam" id="PF12777"/>
    </source>
</evidence>
<feature type="domain" description="Dynein heavy chain tail" evidence="17">
    <location>
        <begin position="177"/>
        <end position="383"/>
    </location>
</feature>
<dbReference type="Gene3D" id="1.10.8.710">
    <property type="match status" value="1"/>
</dbReference>
<dbReference type="Pfam" id="PF08393">
    <property type="entry name" value="DHC_N2"/>
    <property type="match status" value="2"/>
</dbReference>
<keyword evidence="10" id="KW-0969">Cilium</keyword>
<dbReference type="Gene3D" id="1.20.58.1120">
    <property type="match status" value="1"/>
</dbReference>
<evidence type="ECO:0000256" key="4">
    <source>
        <dbReference type="ARBA" id="ARBA00022701"/>
    </source>
</evidence>
<dbReference type="InterPro" id="IPR013594">
    <property type="entry name" value="Dynein_heavy_tail"/>
</dbReference>
<feature type="domain" description="Dynein heavy chain tail" evidence="17">
    <location>
        <begin position="439"/>
        <end position="808"/>
    </location>
</feature>
<dbReference type="InterPro" id="IPR043160">
    <property type="entry name" value="Dynein_C_barrel"/>
</dbReference>
<evidence type="ECO:0000259" key="21">
    <source>
        <dbReference type="Pfam" id="PF12780"/>
    </source>
</evidence>
<dbReference type="GO" id="GO:0005930">
    <property type="term" value="C:axoneme"/>
    <property type="evidence" value="ECO:0007669"/>
    <property type="project" value="UniProtKB-SubCell"/>
</dbReference>
<feature type="compositionally biased region" description="Acidic residues" evidence="15">
    <location>
        <begin position="2480"/>
        <end position="2494"/>
    </location>
</feature>
<dbReference type="Pfam" id="PF08385">
    <property type="entry name" value="DHC_N1"/>
    <property type="match status" value="2"/>
</dbReference>
<evidence type="ECO:0000259" key="16">
    <source>
        <dbReference type="Pfam" id="PF03028"/>
    </source>
</evidence>
<feature type="compositionally biased region" description="Low complexity" evidence="15">
    <location>
        <begin position="5724"/>
        <end position="5742"/>
    </location>
</feature>
<dbReference type="Proteomes" id="UP000694844">
    <property type="component" value="Chromosome 3"/>
</dbReference>
<evidence type="ECO:0000256" key="1">
    <source>
        <dbReference type="ARBA" id="ARBA00004430"/>
    </source>
</evidence>
<feature type="domain" description="Dynein heavy chain linker" evidence="18">
    <location>
        <begin position="1369"/>
        <end position="1538"/>
    </location>
</feature>
<feature type="compositionally biased region" description="Basic and acidic residues" evidence="15">
    <location>
        <begin position="4122"/>
        <end position="4157"/>
    </location>
</feature>
<feature type="domain" description="Dynein heavy chain AAA 5 extension" evidence="23">
    <location>
        <begin position="2888"/>
        <end position="2988"/>
    </location>
</feature>
<evidence type="ECO:0000256" key="9">
    <source>
        <dbReference type="ARBA" id="ARBA00023054"/>
    </source>
</evidence>
<feature type="region of interest" description="Disordered" evidence="15">
    <location>
        <begin position="1996"/>
        <end position="2099"/>
    </location>
</feature>
<feature type="region of interest" description="Disordered" evidence="15">
    <location>
        <begin position="1860"/>
        <end position="1933"/>
    </location>
</feature>
<feature type="compositionally biased region" description="Acidic residues" evidence="15">
    <location>
        <begin position="4163"/>
        <end position="4173"/>
    </location>
</feature>
<evidence type="ECO:0000256" key="5">
    <source>
        <dbReference type="ARBA" id="ARBA00022737"/>
    </source>
</evidence>
<evidence type="ECO:0000256" key="14">
    <source>
        <dbReference type="SAM" id="Coils"/>
    </source>
</evidence>
<feature type="compositionally biased region" description="Acidic residues" evidence="15">
    <location>
        <begin position="4564"/>
        <end position="4576"/>
    </location>
</feature>
<dbReference type="Pfam" id="PF12775">
    <property type="entry name" value="AAA_7"/>
    <property type="match status" value="1"/>
</dbReference>
<feature type="domain" description="Dynein heavy chain C-terminal" evidence="25">
    <location>
        <begin position="5327"/>
        <end position="5588"/>
    </location>
</feature>
<feature type="region of interest" description="Disordered" evidence="15">
    <location>
        <begin position="2475"/>
        <end position="2525"/>
    </location>
</feature>
<feature type="compositionally biased region" description="Basic and acidic residues" evidence="15">
    <location>
        <begin position="4554"/>
        <end position="4563"/>
    </location>
</feature>
<evidence type="ECO:0000256" key="2">
    <source>
        <dbReference type="ARBA" id="ARBA00008887"/>
    </source>
</evidence>
<dbReference type="Gene3D" id="1.10.287.2620">
    <property type="match status" value="1"/>
</dbReference>
<feature type="domain" description="Dynein heavy chain hydrolytic ATP-binding dynein motor region" evidence="19">
    <location>
        <begin position="2205"/>
        <end position="2426"/>
    </location>
</feature>
<dbReference type="KEGG" id="cvn:111122636"/>
<keyword evidence="11" id="KW-0505">Motor protein</keyword>
<keyword evidence="4" id="KW-0493">Microtubule</keyword>
<evidence type="ECO:0000256" key="13">
    <source>
        <dbReference type="ARBA" id="ARBA00023273"/>
    </source>
</evidence>
<evidence type="ECO:0000259" key="18">
    <source>
        <dbReference type="Pfam" id="PF08393"/>
    </source>
</evidence>
<keyword evidence="5" id="KW-0677">Repeat</keyword>
<dbReference type="Pfam" id="PF17857">
    <property type="entry name" value="AAA_lid_1"/>
    <property type="match status" value="1"/>
</dbReference>
<feature type="compositionally biased region" description="Polar residues" evidence="15">
    <location>
        <begin position="5901"/>
        <end position="5921"/>
    </location>
</feature>
<feature type="region of interest" description="Disordered" evidence="15">
    <location>
        <begin position="4075"/>
        <end position="4180"/>
    </location>
</feature>
<dbReference type="Pfam" id="PF18199">
    <property type="entry name" value="Dynein_C"/>
    <property type="match status" value="1"/>
</dbReference>
<dbReference type="InterPro" id="IPR042222">
    <property type="entry name" value="Dynein_2_N"/>
</dbReference>
<feature type="compositionally biased region" description="Polar residues" evidence="15">
    <location>
        <begin position="5929"/>
        <end position="5950"/>
    </location>
</feature>
<dbReference type="GO" id="GO:0008569">
    <property type="term" value="F:minus-end-directed microtubule motor activity"/>
    <property type="evidence" value="ECO:0007669"/>
    <property type="project" value="InterPro"/>
</dbReference>
<feature type="compositionally biased region" description="Polar residues" evidence="15">
    <location>
        <begin position="5795"/>
        <end position="5831"/>
    </location>
</feature>
<evidence type="ECO:0000259" key="19">
    <source>
        <dbReference type="Pfam" id="PF12774"/>
    </source>
</evidence>
<feature type="compositionally biased region" description="Polar residues" evidence="15">
    <location>
        <begin position="2580"/>
        <end position="2598"/>
    </location>
</feature>
<feature type="compositionally biased region" description="Basic and acidic residues" evidence="15">
    <location>
        <begin position="5890"/>
        <end position="5900"/>
    </location>
</feature>
<feature type="compositionally biased region" description="Basic and acidic residues" evidence="15">
    <location>
        <begin position="4577"/>
        <end position="4588"/>
    </location>
</feature>
<feature type="compositionally biased region" description="Polar residues" evidence="15">
    <location>
        <begin position="4075"/>
        <end position="4085"/>
    </location>
</feature>
<dbReference type="Pfam" id="PF12774">
    <property type="entry name" value="AAA_6"/>
    <property type="match status" value="1"/>
</dbReference>
<dbReference type="GO" id="GO:0051959">
    <property type="term" value="F:dynein light intermediate chain binding"/>
    <property type="evidence" value="ECO:0007669"/>
    <property type="project" value="InterPro"/>
</dbReference>
<feature type="compositionally biased region" description="Basic and acidic residues" evidence="15">
    <location>
        <begin position="2495"/>
        <end position="2512"/>
    </location>
</feature>
<feature type="compositionally biased region" description="Basic and acidic residues" evidence="15">
    <location>
        <begin position="5954"/>
        <end position="5966"/>
    </location>
</feature>
<evidence type="ECO:0000256" key="3">
    <source>
        <dbReference type="ARBA" id="ARBA00022490"/>
    </source>
</evidence>
<evidence type="ECO:0000259" key="23">
    <source>
        <dbReference type="Pfam" id="PF17852"/>
    </source>
</evidence>
<keyword evidence="9 14" id="KW-0175">Coiled coil</keyword>
<organism evidence="26 27">
    <name type="scientific">Crassostrea virginica</name>
    <name type="common">Eastern oyster</name>
    <dbReference type="NCBI Taxonomy" id="6565"/>
    <lineage>
        <taxon>Eukaryota</taxon>
        <taxon>Metazoa</taxon>
        <taxon>Spiralia</taxon>
        <taxon>Lophotrochozoa</taxon>
        <taxon>Mollusca</taxon>
        <taxon>Bivalvia</taxon>
        <taxon>Autobranchia</taxon>
        <taxon>Pteriomorphia</taxon>
        <taxon>Ostreida</taxon>
        <taxon>Ostreoidea</taxon>
        <taxon>Ostreidae</taxon>
        <taxon>Crassostrea</taxon>
    </lineage>
</organism>
<dbReference type="Pfam" id="PF12777">
    <property type="entry name" value="MT"/>
    <property type="match status" value="1"/>
</dbReference>
<feature type="domain" description="Dynein heavy chain AAA module D4" evidence="21">
    <location>
        <begin position="3409"/>
        <end position="3668"/>
    </location>
</feature>
<dbReference type="GO" id="GO:0030286">
    <property type="term" value="C:dynein complex"/>
    <property type="evidence" value="ECO:0007669"/>
    <property type="project" value="UniProtKB-KW"/>
</dbReference>
<dbReference type="InterPro" id="IPR041228">
    <property type="entry name" value="Dynein_C"/>
</dbReference>
<feature type="region of interest" description="Disordered" evidence="15">
    <location>
        <begin position="2576"/>
        <end position="2598"/>
    </location>
</feature>
<keyword evidence="6" id="KW-0547">Nucleotide-binding</keyword>
<keyword evidence="26" id="KW-1185">Reference proteome</keyword>
<dbReference type="Pfam" id="PF17852">
    <property type="entry name" value="Dynein_AAA_lid"/>
    <property type="match status" value="1"/>
</dbReference>
<feature type="coiled-coil region" evidence="14">
    <location>
        <begin position="3904"/>
        <end position="3966"/>
    </location>
</feature>
<dbReference type="InterPro" id="IPR035699">
    <property type="entry name" value="AAA_6"/>
</dbReference>
<comment type="subcellular location">
    <subcellularLocation>
        <location evidence="1">Cytoplasm</location>
        <location evidence="1">Cytoskeleton</location>
        <location evidence="1">Cilium axoneme</location>
    </subcellularLocation>
</comment>
<feature type="domain" description="Dynein heavy chain 3 AAA+ lid" evidence="24">
    <location>
        <begin position="3233"/>
        <end position="3322"/>
    </location>
</feature>
<gene>
    <name evidence="27" type="primary">LOC111122636</name>
</gene>
<dbReference type="GO" id="GO:0045505">
    <property type="term" value="F:dynein intermediate chain binding"/>
    <property type="evidence" value="ECO:0007669"/>
    <property type="project" value="InterPro"/>
</dbReference>
<dbReference type="GO" id="GO:0005524">
    <property type="term" value="F:ATP binding"/>
    <property type="evidence" value="ECO:0007669"/>
    <property type="project" value="UniProtKB-KW"/>
</dbReference>
<dbReference type="GO" id="GO:0007018">
    <property type="term" value="P:microtubule-based movement"/>
    <property type="evidence" value="ECO:0007669"/>
    <property type="project" value="InterPro"/>
</dbReference>
<evidence type="ECO:0000259" key="25">
    <source>
        <dbReference type="Pfam" id="PF18199"/>
    </source>
</evidence>
<keyword evidence="8" id="KW-0243">Dynein</keyword>
<dbReference type="Gene3D" id="1.20.1270.280">
    <property type="match status" value="1"/>
</dbReference>
<dbReference type="Gene3D" id="3.40.50.300">
    <property type="entry name" value="P-loop containing nucleotide triphosphate hydrolases"/>
    <property type="match status" value="6"/>
</dbReference>
<dbReference type="InterPro" id="IPR024743">
    <property type="entry name" value="Dynein_HC_stalk"/>
</dbReference>
<evidence type="ECO:0000313" key="26">
    <source>
        <dbReference type="Proteomes" id="UP000694844"/>
    </source>
</evidence>
<proteinExistence type="inferred from homology"/>
<dbReference type="Gene3D" id="1.10.8.1220">
    <property type="match status" value="1"/>
</dbReference>
<dbReference type="Gene3D" id="1.10.472.130">
    <property type="match status" value="1"/>
</dbReference>
<dbReference type="Pfam" id="PF12780">
    <property type="entry name" value="AAA_8"/>
    <property type="match status" value="1"/>
</dbReference>
<keyword evidence="7" id="KW-0067">ATP-binding</keyword>
<feature type="domain" description="Dynein heavy chain coiled coil stalk" evidence="20">
    <location>
        <begin position="3716"/>
        <end position="4021"/>
    </location>
</feature>
<dbReference type="InterPro" id="IPR035706">
    <property type="entry name" value="AAA_9"/>
</dbReference>
<feature type="compositionally biased region" description="Basic and acidic residues" evidence="15">
    <location>
        <begin position="1902"/>
        <end position="1913"/>
    </location>
</feature>
<feature type="domain" description="Dynein heavy chain linker" evidence="18">
    <location>
        <begin position="1610"/>
        <end position="1853"/>
    </location>
</feature>
<keyword evidence="3" id="KW-0963">Cytoplasm</keyword>
<feature type="compositionally biased region" description="Basic and acidic residues" evidence="15">
    <location>
        <begin position="5744"/>
        <end position="5759"/>
    </location>
</feature>
<feature type="compositionally biased region" description="Basic and acidic residues" evidence="15">
    <location>
        <begin position="5995"/>
        <end position="6008"/>
    </location>
</feature>
<feature type="compositionally biased region" description="Acidic residues" evidence="15">
    <location>
        <begin position="4086"/>
        <end position="4097"/>
    </location>
</feature>
<feature type="compositionally biased region" description="Basic and acidic residues" evidence="15">
    <location>
        <begin position="1996"/>
        <end position="2017"/>
    </location>
</feature>
<dbReference type="InterPro" id="IPR013602">
    <property type="entry name" value="Dynein_heavy_linker"/>
</dbReference>
<evidence type="ECO:0000256" key="12">
    <source>
        <dbReference type="ARBA" id="ARBA00023212"/>
    </source>
</evidence>
<feature type="compositionally biased region" description="Basic and acidic residues" evidence="15">
    <location>
        <begin position="6027"/>
        <end position="6055"/>
    </location>
</feature>
<dbReference type="InterPro" id="IPR043157">
    <property type="entry name" value="Dynein_AAA1S"/>
</dbReference>
<keyword evidence="12" id="KW-0206">Cytoskeleton</keyword>
<feature type="compositionally biased region" description="Acidic residues" evidence="15">
    <location>
        <begin position="4104"/>
        <end position="4121"/>
    </location>
</feature>
<dbReference type="Gene3D" id="1.20.920.20">
    <property type="match status" value="1"/>
</dbReference>
<evidence type="ECO:0000256" key="10">
    <source>
        <dbReference type="ARBA" id="ARBA00023069"/>
    </source>
</evidence>
<dbReference type="Gene3D" id="3.10.490.20">
    <property type="match status" value="1"/>
</dbReference>
<feature type="region of interest" description="Disordered" evidence="15">
    <location>
        <begin position="5610"/>
        <end position="6055"/>
    </location>
</feature>
<dbReference type="Gene3D" id="1.20.920.30">
    <property type="match status" value="1"/>
</dbReference>
<dbReference type="InterPro" id="IPR026983">
    <property type="entry name" value="DHC"/>
</dbReference>
<dbReference type="InterPro" id="IPR041589">
    <property type="entry name" value="DNAH3_AAA_lid_1"/>
</dbReference>
<feature type="compositionally biased region" description="Basic and acidic residues" evidence="15">
    <location>
        <begin position="2082"/>
        <end position="2093"/>
    </location>
</feature>
<dbReference type="RefSeq" id="XP_022320170.1">
    <property type="nucleotide sequence ID" value="XM_022464462.1"/>
</dbReference>
<evidence type="ECO:0000259" key="22">
    <source>
        <dbReference type="Pfam" id="PF12781"/>
    </source>
</evidence>
<dbReference type="GO" id="GO:0031514">
    <property type="term" value="C:motile cilium"/>
    <property type="evidence" value="ECO:0007669"/>
    <property type="project" value="UniProtKB-ARBA"/>
</dbReference>
<feature type="region of interest" description="Disordered" evidence="15">
    <location>
        <begin position="4504"/>
        <end position="4599"/>
    </location>
</feature>
<evidence type="ECO:0000256" key="8">
    <source>
        <dbReference type="ARBA" id="ARBA00023017"/>
    </source>
</evidence>